<evidence type="ECO:0000256" key="2">
    <source>
        <dbReference type="ARBA" id="ARBA00005321"/>
    </source>
</evidence>
<evidence type="ECO:0000259" key="10">
    <source>
        <dbReference type="Pfam" id="PF06535"/>
    </source>
</evidence>
<dbReference type="InterPro" id="IPR040287">
    <property type="entry name" value="RGM"/>
</dbReference>
<organism evidence="11 12">
    <name type="scientific">Cherax quadricarinatus</name>
    <name type="common">Australian red claw crayfish</name>
    <dbReference type="NCBI Taxonomy" id="27406"/>
    <lineage>
        <taxon>Eukaryota</taxon>
        <taxon>Metazoa</taxon>
        <taxon>Ecdysozoa</taxon>
        <taxon>Arthropoda</taxon>
        <taxon>Crustacea</taxon>
        <taxon>Multicrustacea</taxon>
        <taxon>Malacostraca</taxon>
        <taxon>Eumalacostraca</taxon>
        <taxon>Eucarida</taxon>
        <taxon>Decapoda</taxon>
        <taxon>Pleocyemata</taxon>
        <taxon>Astacidea</taxon>
        <taxon>Parastacoidea</taxon>
        <taxon>Parastacidae</taxon>
        <taxon>Cherax</taxon>
    </lineage>
</organism>
<accession>A0AAW0WWM6</accession>
<keyword evidence="4" id="KW-0336">GPI-anchor</keyword>
<reference evidence="11 12" key="1">
    <citation type="journal article" date="2024" name="BMC Genomics">
        <title>Genome assembly of redclaw crayfish (Cherax quadricarinatus) provides insights into its immune adaptation and hypoxia tolerance.</title>
        <authorList>
            <person name="Liu Z."/>
            <person name="Zheng J."/>
            <person name="Li H."/>
            <person name="Fang K."/>
            <person name="Wang S."/>
            <person name="He J."/>
            <person name="Zhou D."/>
            <person name="Weng S."/>
            <person name="Chi M."/>
            <person name="Gu Z."/>
            <person name="He J."/>
            <person name="Li F."/>
            <person name="Wang M."/>
        </authorList>
    </citation>
    <scope>NUCLEOTIDE SEQUENCE [LARGE SCALE GENOMIC DNA]</scope>
    <source>
        <strain evidence="11">ZL_2023a</strain>
    </source>
</reference>
<keyword evidence="12" id="KW-1185">Reference proteome</keyword>
<feature type="domain" description="Repulsive guidance molecule C-terminal" evidence="9">
    <location>
        <begin position="107"/>
        <end position="327"/>
    </location>
</feature>
<evidence type="ECO:0000313" key="12">
    <source>
        <dbReference type="Proteomes" id="UP001445076"/>
    </source>
</evidence>
<evidence type="ECO:0000256" key="5">
    <source>
        <dbReference type="ARBA" id="ARBA00022729"/>
    </source>
</evidence>
<dbReference type="GO" id="GO:0005886">
    <property type="term" value="C:plasma membrane"/>
    <property type="evidence" value="ECO:0007669"/>
    <property type="project" value="UniProtKB-SubCell"/>
</dbReference>
<comment type="subcellular location">
    <subcellularLocation>
        <location evidence="1">Cell membrane</location>
        <topology evidence="1">Lipid-anchor</topology>
        <topology evidence="1">GPI-anchor</topology>
    </subcellularLocation>
</comment>
<evidence type="ECO:0000313" key="11">
    <source>
        <dbReference type="EMBL" id="KAK8736738.1"/>
    </source>
</evidence>
<dbReference type="Gene3D" id="3.40.1000.10">
    <property type="entry name" value="Mog1/PsbP, alpha/beta/alpha sandwich"/>
    <property type="match status" value="1"/>
</dbReference>
<keyword evidence="3" id="KW-1003">Cell membrane</keyword>
<protein>
    <submittedName>
        <fullName evidence="11">Uncharacterized protein</fullName>
    </submittedName>
</protein>
<evidence type="ECO:0000256" key="8">
    <source>
        <dbReference type="ARBA" id="ARBA00023288"/>
    </source>
</evidence>
<keyword evidence="6" id="KW-0472">Membrane</keyword>
<dbReference type="EMBL" id="JARKIK010000043">
    <property type="protein sequence ID" value="KAK8736738.1"/>
    <property type="molecule type" value="Genomic_DNA"/>
</dbReference>
<feature type="non-terminal residue" evidence="11">
    <location>
        <position position="1"/>
    </location>
</feature>
<evidence type="ECO:0000256" key="4">
    <source>
        <dbReference type="ARBA" id="ARBA00022622"/>
    </source>
</evidence>
<keyword evidence="5" id="KW-0732">Signal</keyword>
<evidence type="ECO:0000256" key="3">
    <source>
        <dbReference type="ARBA" id="ARBA00022475"/>
    </source>
</evidence>
<sequence length="377" mass="40975">GVGGECGLEGCTAAYVAGKQAGIEENATPAYCTLVDRYRQCTDALSSTCRGEIQYHSIKRMISSFVTRYNCTRLLPGDPQPSAAHMGGVAPTDAHDVCQYRGHPEPAHCGLFGDPHLKTFNDSYMTCGVVGAWPLLNTPSLAIQVTNEAVGSANHATATTKVTIIIKGHSGCGSERTYEASTEALPRAFVDGTTWSGGSPERPYIEVHEKMPGEHTLITVSFINATVAVRKIGRYLTVQVTLPEKLLRELEGDDELQLCLQGCPPHELLDRAGAASAVAMSKKKATKLCKEYNITDYYLDSCIFDLVTTGDQSFRIAAQAAQKDLWEHDPVGAQRLLLNCSQPPCVWNINSSQQSYQCSSIMMLALVLLVINVWVER</sequence>
<evidence type="ECO:0000256" key="1">
    <source>
        <dbReference type="ARBA" id="ARBA00004609"/>
    </source>
</evidence>
<keyword evidence="8" id="KW-0449">Lipoprotein</keyword>
<dbReference type="Pfam" id="PF06535">
    <property type="entry name" value="RGM_N"/>
    <property type="match status" value="1"/>
</dbReference>
<evidence type="ECO:0000256" key="6">
    <source>
        <dbReference type="ARBA" id="ARBA00023136"/>
    </source>
</evidence>
<dbReference type="GO" id="GO:0098552">
    <property type="term" value="C:side of membrane"/>
    <property type="evidence" value="ECO:0007669"/>
    <property type="project" value="UniProtKB-KW"/>
</dbReference>
<comment type="caution">
    <text evidence="11">The sequence shown here is derived from an EMBL/GenBank/DDBJ whole genome shotgun (WGS) entry which is preliminary data.</text>
</comment>
<comment type="similarity">
    <text evidence="2">Belongs to the repulsive guidance molecule (RGM) family.</text>
</comment>
<dbReference type="AlphaFoldDB" id="A0AAW0WWM6"/>
<name>A0AAW0WWM6_CHEQU</name>
<dbReference type="PANTHER" id="PTHR31428:SF6">
    <property type="entry name" value="REPULSIVE GUIDANCE MOLECULE B HOMOLOG DRAG-1"/>
    <property type="match status" value="1"/>
</dbReference>
<dbReference type="GO" id="GO:0015026">
    <property type="term" value="F:coreceptor activity"/>
    <property type="evidence" value="ECO:0007669"/>
    <property type="project" value="TreeGrafter"/>
</dbReference>
<dbReference type="Proteomes" id="UP001445076">
    <property type="component" value="Unassembled WGS sequence"/>
</dbReference>
<evidence type="ECO:0000256" key="7">
    <source>
        <dbReference type="ARBA" id="ARBA00023180"/>
    </source>
</evidence>
<dbReference type="InterPro" id="IPR009496">
    <property type="entry name" value="RGM_C"/>
</dbReference>
<gene>
    <name evidence="11" type="ORF">OTU49_004623</name>
</gene>
<keyword evidence="7" id="KW-0325">Glycoprotein</keyword>
<proteinExistence type="inferred from homology"/>
<dbReference type="Pfam" id="PF06534">
    <property type="entry name" value="RGM_C"/>
    <property type="match status" value="1"/>
</dbReference>
<dbReference type="InterPro" id="IPR010536">
    <property type="entry name" value="RGM_N"/>
</dbReference>
<feature type="domain" description="Repulsive guidance molecule N-terminal" evidence="10">
    <location>
        <begin position="6"/>
        <end position="72"/>
    </location>
</feature>
<dbReference type="PANTHER" id="PTHR31428">
    <property type="entry name" value="RGM DOMAIN FAMILY MEMBER DRAG-1"/>
    <property type="match status" value="1"/>
</dbReference>
<evidence type="ECO:0000259" key="9">
    <source>
        <dbReference type="Pfam" id="PF06534"/>
    </source>
</evidence>
<dbReference type="GO" id="GO:0030509">
    <property type="term" value="P:BMP signaling pathway"/>
    <property type="evidence" value="ECO:0007669"/>
    <property type="project" value="TreeGrafter"/>
</dbReference>